<keyword evidence="6" id="KW-0597">Phosphoprotein</keyword>
<dbReference type="GO" id="GO:0000226">
    <property type="term" value="P:microtubule cytoskeleton organization"/>
    <property type="evidence" value="ECO:0007669"/>
    <property type="project" value="TreeGrafter"/>
</dbReference>
<accession>A0AAN7ZWY9</accession>
<keyword evidence="8 13" id="KW-0547">Nucleotide-binding</keyword>
<feature type="compositionally biased region" description="Low complexity" evidence="14">
    <location>
        <begin position="40"/>
        <end position="61"/>
    </location>
</feature>
<protein>
    <recommendedName>
        <fullName evidence="3">non-specific serine/threonine protein kinase</fullName>
        <ecNumber evidence="3">2.7.11.1</ecNumber>
    </recommendedName>
</protein>
<dbReference type="SMART" id="SM00220">
    <property type="entry name" value="S_TKc"/>
    <property type="match status" value="1"/>
</dbReference>
<evidence type="ECO:0000256" key="1">
    <source>
        <dbReference type="ARBA" id="ARBA00004496"/>
    </source>
</evidence>
<dbReference type="PROSITE" id="PS50032">
    <property type="entry name" value="KA1"/>
    <property type="match status" value="1"/>
</dbReference>
<dbReference type="GO" id="GO:0005524">
    <property type="term" value="F:ATP binding"/>
    <property type="evidence" value="ECO:0007669"/>
    <property type="project" value="UniProtKB-UniRule"/>
</dbReference>
<evidence type="ECO:0000313" key="18">
    <source>
        <dbReference type="Proteomes" id="UP001310594"/>
    </source>
</evidence>
<feature type="compositionally biased region" description="Acidic residues" evidence="14">
    <location>
        <begin position="862"/>
        <end position="875"/>
    </location>
</feature>
<feature type="compositionally biased region" description="Acidic residues" evidence="14">
    <location>
        <begin position="1013"/>
        <end position="1024"/>
    </location>
</feature>
<comment type="catalytic activity">
    <reaction evidence="12">
        <text>L-seryl-[protein] + ATP = O-phospho-L-seryl-[protein] + ADP + H(+)</text>
        <dbReference type="Rhea" id="RHEA:17989"/>
        <dbReference type="Rhea" id="RHEA-COMP:9863"/>
        <dbReference type="Rhea" id="RHEA-COMP:11604"/>
        <dbReference type="ChEBI" id="CHEBI:15378"/>
        <dbReference type="ChEBI" id="CHEBI:29999"/>
        <dbReference type="ChEBI" id="CHEBI:30616"/>
        <dbReference type="ChEBI" id="CHEBI:83421"/>
        <dbReference type="ChEBI" id="CHEBI:456216"/>
        <dbReference type="EC" id="2.7.11.1"/>
    </reaction>
</comment>
<evidence type="ECO:0000256" key="14">
    <source>
        <dbReference type="SAM" id="MobiDB-lite"/>
    </source>
</evidence>
<feature type="binding site" evidence="13">
    <location>
        <position position="185"/>
    </location>
    <ligand>
        <name>ATP</name>
        <dbReference type="ChEBI" id="CHEBI:30616"/>
    </ligand>
</feature>
<feature type="domain" description="KA1" evidence="16">
    <location>
        <begin position="1048"/>
        <end position="1097"/>
    </location>
</feature>
<dbReference type="SUPFAM" id="SSF56112">
    <property type="entry name" value="Protein kinase-like (PK-like)"/>
    <property type="match status" value="1"/>
</dbReference>
<evidence type="ECO:0000256" key="5">
    <source>
        <dbReference type="ARBA" id="ARBA00022527"/>
    </source>
</evidence>
<evidence type="ECO:0000256" key="12">
    <source>
        <dbReference type="ARBA" id="ARBA00048679"/>
    </source>
</evidence>
<dbReference type="PROSITE" id="PS00108">
    <property type="entry name" value="PROTEIN_KINASE_ST"/>
    <property type="match status" value="1"/>
</dbReference>
<dbReference type="Gene3D" id="1.10.510.10">
    <property type="entry name" value="Transferase(Phosphotransferase) domain 1"/>
    <property type="match status" value="1"/>
</dbReference>
<dbReference type="Gene3D" id="3.30.310.80">
    <property type="entry name" value="Kinase associated domain 1, KA1"/>
    <property type="match status" value="1"/>
</dbReference>
<feature type="compositionally biased region" description="Polar residues" evidence="14">
    <location>
        <begin position="639"/>
        <end position="654"/>
    </location>
</feature>
<feature type="region of interest" description="Disordered" evidence="14">
    <location>
        <begin position="186"/>
        <end position="213"/>
    </location>
</feature>
<dbReference type="InterPro" id="IPR011009">
    <property type="entry name" value="Kinase-like_dom_sf"/>
</dbReference>
<dbReference type="CDD" id="cd14077">
    <property type="entry name" value="STKc_Kin1_2"/>
    <property type="match status" value="1"/>
</dbReference>
<name>A0AAN7ZWY9_9PEZI</name>
<comment type="subcellular location">
    <subcellularLocation>
        <location evidence="1">Cytoplasm</location>
    </subcellularLocation>
</comment>
<evidence type="ECO:0000259" key="16">
    <source>
        <dbReference type="PROSITE" id="PS50032"/>
    </source>
</evidence>
<feature type="region of interest" description="Disordered" evidence="14">
    <location>
        <begin position="500"/>
        <end position="529"/>
    </location>
</feature>
<feature type="region of interest" description="Disordered" evidence="14">
    <location>
        <begin position="592"/>
        <end position="890"/>
    </location>
</feature>
<sequence length="1097" mass="120338">MSSAATQPPTTLPRTPSRRQQPPTNADYSDRPHRAQSTNQRSTAPTSPRRSASASTSQQARGAEKGLQNVAQRDFEQTNLAQRPASQQRRSESRDRSARTDTSMRAPPPAGHARTQSRYNDQPTAAPTSTTSADTRSAVAPATRRRTTIDAATGHWDLGKTIGAGSMGKVKLARNKTTGEQVAVKIVPRGAPDESSSHQQTQAERDRAERSKEVRTAREAAIVTLVDHPYICGMKDVLRTNYHWYMLFEYVNGGQMLDYIISHGRLKEKQARKFGRQISSALDYCHRNSIVHRDLKIENILISKNGDIKIIDFGLSNLFSPKGYLKTFCGSLYFAAPELLMAKEYRGPEVDVWSFGIVLYVLVCGKVPFDDQSMPQLHAKIKRGGVEYPPWLSPECRGLIARMLNTNPQERATLAEIMQHPWMTKGYQGPPDNYLPSRKPLQLPLDPGIIDKMTGFDFGPADVITNQLTKIMESDDYQRAVRANERRGAAPLPDSERKRGVFDFYKRRNSTTSRDTLNTPSSEGLQLGNDPINAFHPLISVYYLAMEKQEREAREANPGALAMPDVGQPIVDMGMGLPKPPAMAVTNAAAFEMPGEKPTGGRTRPRARTHGEDDAQDGLPKLDVNTAPSPVNPAIVEPPSQQNFGHETQAPQQTQRKESVATGLLRRLSTRRTKEAPAAGSERVPRSERPSHPPPSLAVFGPGVQQGTSETPRKSFSVRRTRERDPTPTGLRTDGVAAPTPEKAAGLLSPPLSGGDGSGEKKGRVHGLGRSVSVNSSDLRRRLTRRGVSEGSSMRPPMTSAGSTDGARKAEQPSRDAASDVEGSRPQPGGMASRTKSVGHARRESMQARRAVRRDATRQSDVPEETDQDVQDADEDLRGNGAYGSPGDSSADFKPVFLKGVFSVSTTSSKPLQFIRADIIRVLTQLGVEFNEIRGGFRCRHRPSIRSPTTNEDPAAMQHINPPVQQGEGHRRKISFSGFNRGANAEREAFRQAQPPPTPKGRALREAASYENTEGEASESDEDATPTTARPTNANRIAGETSTHVQTDLGESMVLKFEIFVVKVPLIGLHGVQFKKIEGGTWSYKNMAQTILNELRL</sequence>
<feature type="compositionally biased region" description="Basic and acidic residues" evidence="14">
    <location>
        <begin position="841"/>
        <end position="858"/>
    </location>
</feature>
<evidence type="ECO:0000256" key="10">
    <source>
        <dbReference type="ARBA" id="ARBA00022840"/>
    </source>
</evidence>
<evidence type="ECO:0000256" key="9">
    <source>
        <dbReference type="ARBA" id="ARBA00022777"/>
    </source>
</evidence>
<dbReference type="GO" id="GO:0004674">
    <property type="term" value="F:protein serine/threonine kinase activity"/>
    <property type="evidence" value="ECO:0007669"/>
    <property type="project" value="UniProtKB-KW"/>
</dbReference>
<feature type="region of interest" description="Disordered" evidence="14">
    <location>
        <begin position="1"/>
        <end position="152"/>
    </location>
</feature>
<feature type="compositionally biased region" description="Polar residues" evidence="14">
    <location>
        <begin position="114"/>
        <end position="123"/>
    </location>
</feature>
<comment type="similarity">
    <text evidence="2">Belongs to the protein kinase superfamily. CAMK Ser/Thr protein kinase family. NIM1 subfamily.</text>
</comment>
<organism evidence="17 18">
    <name type="scientific">Elasticomyces elasticus</name>
    <dbReference type="NCBI Taxonomy" id="574655"/>
    <lineage>
        <taxon>Eukaryota</taxon>
        <taxon>Fungi</taxon>
        <taxon>Dikarya</taxon>
        <taxon>Ascomycota</taxon>
        <taxon>Pezizomycotina</taxon>
        <taxon>Dothideomycetes</taxon>
        <taxon>Dothideomycetidae</taxon>
        <taxon>Mycosphaerellales</taxon>
        <taxon>Teratosphaeriaceae</taxon>
        <taxon>Elasticomyces</taxon>
    </lineage>
</organism>
<feature type="compositionally biased region" description="Polar residues" evidence="14">
    <location>
        <begin position="510"/>
        <end position="524"/>
    </location>
</feature>
<evidence type="ECO:0000256" key="7">
    <source>
        <dbReference type="ARBA" id="ARBA00022679"/>
    </source>
</evidence>
<dbReference type="InterPro" id="IPR017441">
    <property type="entry name" value="Protein_kinase_ATP_BS"/>
</dbReference>
<dbReference type="PROSITE" id="PS00107">
    <property type="entry name" value="PROTEIN_KINASE_ATP"/>
    <property type="match status" value="1"/>
</dbReference>
<evidence type="ECO:0000256" key="6">
    <source>
        <dbReference type="ARBA" id="ARBA00022553"/>
    </source>
</evidence>
<feature type="compositionally biased region" description="Basic and acidic residues" evidence="14">
    <location>
        <begin position="89"/>
        <end position="99"/>
    </location>
</feature>
<reference evidence="17" key="1">
    <citation type="submission" date="2023-08" db="EMBL/GenBank/DDBJ databases">
        <title>Black Yeasts Isolated from many extreme environments.</title>
        <authorList>
            <person name="Coleine C."/>
            <person name="Stajich J.E."/>
            <person name="Selbmann L."/>
        </authorList>
    </citation>
    <scope>NUCLEOTIDE SEQUENCE</scope>
    <source>
        <strain evidence="17">CCFEE 5810</strain>
    </source>
</reference>
<comment type="caution">
    <text evidence="17">The sequence shown here is derived from an EMBL/GenBank/DDBJ whole genome shotgun (WGS) entry which is preliminary data.</text>
</comment>
<keyword evidence="7 17" id="KW-0808">Transferase</keyword>
<dbReference type="Pfam" id="PF02149">
    <property type="entry name" value="KA1"/>
    <property type="match status" value="1"/>
</dbReference>
<dbReference type="InterPro" id="IPR001772">
    <property type="entry name" value="KA1_dom"/>
</dbReference>
<comment type="catalytic activity">
    <reaction evidence="11">
        <text>L-threonyl-[protein] + ATP = O-phospho-L-threonyl-[protein] + ADP + H(+)</text>
        <dbReference type="Rhea" id="RHEA:46608"/>
        <dbReference type="Rhea" id="RHEA-COMP:11060"/>
        <dbReference type="Rhea" id="RHEA-COMP:11605"/>
        <dbReference type="ChEBI" id="CHEBI:15378"/>
        <dbReference type="ChEBI" id="CHEBI:30013"/>
        <dbReference type="ChEBI" id="CHEBI:30616"/>
        <dbReference type="ChEBI" id="CHEBI:61977"/>
        <dbReference type="ChEBI" id="CHEBI:456216"/>
        <dbReference type="EC" id="2.7.11.1"/>
    </reaction>
</comment>
<evidence type="ECO:0000256" key="8">
    <source>
        <dbReference type="ARBA" id="ARBA00022741"/>
    </source>
</evidence>
<feature type="compositionally biased region" description="Basic and acidic residues" evidence="14">
    <location>
        <begin position="806"/>
        <end position="818"/>
    </location>
</feature>
<dbReference type="AlphaFoldDB" id="A0AAN7ZWY9"/>
<keyword evidence="4" id="KW-0963">Cytoplasm</keyword>
<dbReference type="GO" id="GO:0071944">
    <property type="term" value="C:cell periphery"/>
    <property type="evidence" value="ECO:0007669"/>
    <property type="project" value="UniProtKB-ARBA"/>
</dbReference>
<feature type="compositionally biased region" description="Low complexity" evidence="14">
    <location>
        <begin position="1025"/>
        <end position="1034"/>
    </location>
</feature>
<dbReference type="Pfam" id="PF00069">
    <property type="entry name" value="Pkinase"/>
    <property type="match status" value="1"/>
</dbReference>
<keyword evidence="9 17" id="KW-0418">Kinase</keyword>
<feature type="compositionally biased region" description="Low complexity" evidence="14">
    <location>
        <begin position="1"/>
        <end position="24"/>
    </location>
</feature>
<feature type="region of interest" description="Disordered" evidence="14">
    <location>
        <begin position="941"/>
        <end position="970"/>
    </location>
</feature>
<feature type="compositionally biased region" description="Low complexity" evidence="14">
    <location>
        <begin position="124"/>
        <end position="142"/>
    </location>
</feature>
<dbReference type="GO" id="GO:0005737">
    <property type="term" value="C:cytoplasm"/>
    <property type="evidence" value="ECO:0007669"/>
    <property type="project" value="UniProtKB-SubCell"/>
</dbReference>
<evidence type="ECO:0000256" key="13">
    <source>
        <dbReference type="PROSITE-ProRule" id="PRU10141"/>
    </source>
</evidence>
<keyword evidence="5" id="KW-0723">Serine/threonine-protein kinase</keyword>
<evidence type="ECO:0000256" key="4">
    <source>
        <dbReference type="ARBA" id="ARBA00022490"/>
    </source>
</evidence>
<feature type="region of interest" description="Disordered" evidence="14">
    <location>
        <begin position="987"/>
        <end position="1034"/>
    </location>
</feature>
<gene>
    <name evidence="17" type="primary">KIN2</name>
    <name evidence="17" type="ORF">LTR97_009528</name>
</gene>
<dbReference type="Proteomes" id="UP001310594">
    <property type="component" value="Unassembled WGS sequence"/>
</dbReference>
<dbReference type="PANTHER" id="PTHR24346:SF82">
    <property type="entry name" value="KP78A-RELATED"/>
    <property type="match status" value="1"/>
</dbReference>
<feature type="compositionally biased region" description="Basic and acidic residues" evidence="14">
    <location>
        <begin position="203"/>
        <end position="213"/>
    </location>
</feature>
<evidence type="ECO:0000256" key="3">
    <source>
        <dbReference type="ARBA" id="ARBA00012513"/>
    </source>
</evidence>
<keyword evidence="10 13" id="KW-0067">ATP-binding</keyword>
<evidence type="ECO:0000259" key="15">
    <source>
        <dbReference type="PROSITE" id="PS50011"/>
    </source>
</evidence>
<feature type="domain" description="Protein kinase" evidence="15">
    <location>
        <begin position="156"/>
        <end position="423"/>
    </location>
</feature>
<evidence type="ECO:0000256" key="2">
    <source>
        <dbReference type="ARBA" id="ARBA00010791"/>
    </source>
</evidence>
<evidence type="ECO:0000313" key="17">
    <source>
        <dbReference type="EMBL" id="KAK5693911.1"/>
    </source>
</evidence>
<dbReference type="PROSITE" id="PS50011">
    <property type="entry name" value="PROTEIN_KINASE_DOM"/>
    <property type="match status" value="1"/>
</dbReference>
<dbReference type="GO" id="GO:0035556">
    <property type="term" value="P:intracellular signal transduction"/>
    <property type="evidence" value="ECO:0007669"/>
    <property type="project" value="TreeGrafter"/>
</dbReference>
<dbReference type="EC" id="2.7.11.1" evidence="3"/>
<dbReference type="EMBL" id="JAVRQU010000016">
    <property type="protein sequence ID" value="KAK5693911.1"/>
    <property type="molecule type" value="Genomic_DNA"/>
</dbReference>
<dbReference type="FunFam" id="1.10.510.10:FF:000333">
    <property type="entry name" value="Non-specific serine/threonine protein kinase"/>
    <property type="match status" value="1"/>
</dbReference>
<dbReference type="PANTHER" id="PTHR24346">
    <property type="entry name" value="MAP/MICROTUBULE AFFINITY-REGULATING KINASE"/>
    <property type="match status" value="1"/>
</dbReference>
<dbReference type="InterPro" id="IPR008271">
    <property type="entry name" value="Ser/Thr_kinase_AS"/>
</dbReference>
<dbReference type="InterPro" id="IPR000719">
    <property type="entry name" value="Prot_kinase_dom"/>
</dbReference>
<proteinExistence type="inferred from homology"/>
<dbReference type="InterPro" id="IPR028375">
    <property type="entry name" value="KA1/Ssp2_C"/>
</dbReference>
<evidence type="ECO:0000256" key="11">
    <source>
        <dbReference type="ARBA" id="ARBA00047899"/>
    </source>
</evidence>
<dbReference type="SUPFAM" id="SSF103243">
    <property type="entry name" value="KA1-like"/>
    <property type="match status" value="1"/>
</dbReference>